<dbReference type="EMBL" id="WVHS01000001">
    <property type="protein sequence ID" value="MXV14223.1"/>
    <property type="molecule type" value="Genomic_DNA"/>
</dbReference>
<keyword evidence="2 5" id="KW-0645">Protease</keyword>
<feature type="signal peptide" evidence="7">
    <location>
        <begin position="1"/>
        <end position="27"/>
    </location>
</feature>
<evidence type="ECO:0000256" key="4">
    <source>
        <dbReference type="ARBA" id="ARBA00022825"/>
    </source>
</evidence>
<name>A0A7K1XT89_9SPHI</name>
<sequence length="735" mass="82208">MDFKSFKEMLKNKVLALFILAALACKANPRVVADVPGSNNLKADLQQEVIVKNLVDLFEKYHYKNVPLNDSLSSVIFDRYLKNLDQGHNYLLASDVKAFERYRTTLDDDLRKGDLSTLFQMFNTFQARYNERIRYSIAQIDKDYDYNGGGTYAYDRSKMPWFASAAEADAMWTNRIRYDLLNLKIAGSDAAKNKQTLKARYENLLSQASKTNNQDAFAIMMDAFTESIDPHTNYFPPLKAQEFNEEMAKNFEGIGARLTMDNELVKIAEIINGGPAYKAKTLHANDRIIGIAQGKDGEFVDVIGWRIDNAVTKIKGPKGTVVRLKIIPAGQDLSSTPKIVELVRDRVVLEDQSAKKTIKTVTSGGKAFKIGVITIPDFYMDFKAYQKGDPDYKSTTRDVRRLLDTLKRDKVDAVVIDLRRNGGGSLPEAIQLTGLFIKSGPVVQTRDARKVEVDEDEDPGIAWEGPLGVMVDRFSASASEIFAGAIQDYGRGIIMGTQTYGKGTVQSAIDMSRVISTSDKMMLMAAAAGEKGPVHNVQKPNGGTVTMLDNTPKFGQINLTMAKFYRVTGNSTQHKGVFPDIQFPMIYSAEKYGESSEPSALPWDSIKTSKFTPFADLRQIRPVLASLHDKRMKASPEYKYLVDDIAEFNKRDDENDVTLNEAQLRKERDEQEAKALARDNQRRAAKGLPPVKKGDPKVKADPIDFVQDESLQVMADFIKLSAGDQYTLKKPIVKQ</sequence>
<evidence type="ECO:0000313" key="11">
    <source>
        <dbReference type="Proteomes" id="UP000451233"/>
    </source>
</evidence>
<protein>
    <submittedName>
        <fullName evidence="10">Tail-specific protease</fullName>
    </submittedName>
</protein>
<feature type="domain" description="Tail specific protease" evidence="9">
    <location>
        <begin position="335"/>
        <end position="584"/>
    </location>
</feature>
<organism evidence="10 11">
    <name type="scientific">Hufsiella ginkgonis</name>
    <dbReference type="NCBI Taxonomy" id="2695274"/>
    <lineage>
        <taxon>Bacteria</taxon>
        <taxon>Pseudomonadati</taxon>
        <taxon>Bacteroidota</taxon>
        <taxon>Sphingobacteriia</taxon>
        <taxon>Sphingobacteriales</taxon>
        <taxon>Sphingobacteriaceae</taxon>
        <taxon>Hufsiella</taxon>
    </lineage>
</organism>
<dbReference type="InterPro" id="IPR029045">
    <property type="entry name" value="ClpP/crotonase-like_dom_sf"/>
</dbReference>
<dbReference type="PROSITE" id="PS51257">
    <property type="entry name" value="PROKAR_LIPOPROTEIN"/>
    <property type="match status" value="1"/>
</dbReference>
<reference evidence="10 11" key="1">
    <citation type="submission" date="2019-11" db="EMBL/GenBank/DDBJ databases">
        <title>Pedobacter sp. HMF7056 Genome sequencing and assembly.</title>
        <authorList>
            <person name="Kang H."/>
            <person name="Kim H."/>
            <person name="Joh K."/>
        </authorList>
    </citation>
    <scope>NUCLEOTIDE SEQUENCE [LARGE SCALE GENOMIC DNA]</scope>
    <source>
        <strain evidence="10 11">HMF7056</strain>
    </source>
</reference>
<dbReference type="SMART" id="SM00245">
    <property type="entry name" value="TSPc"/>
    <property type="match status" value="1"/>
</dbReference>
<gene>
    <name evidence="10" type="ORF">GS398_02850</name>
</gene>
<dbReference type="CDD" id="cd06782">
    <property type="entry name" value="cpPDZ_CPP-like"/>
    <property type="match status" value="1"/>
</dbReference>
<proteinExistence type="inferred from homology"/>
<dbReference type="Proteomes" id="UP000451233">
    <property type="component" value="Unassembled WGS sequence"/>
</dbReference>
<dbReference type="Pfam" id="PF03572">
    <property type="entry name" value="Peptidase_S41"/>
    <property type="match status" value="1"/>
</dbReference>
<dbReference type="Pfam" id="PF00595">
    <property type="entry name" value="PDZ"/>
    <property type="match status" value="1"/>
</dbReference>
<dbReference type="PANTHER" id="PTHR32060:SF22">
    <property type="entry name" value="CARBOXYL-TERMINAL-PROCESSING PEPTIDASE 3, CHLOROPLASTIC"/>
    <property type="match status" value="1"/>
</dbReference>
<dbReference type="InterPro" id="IPR036034">
    <property type="entry name" value="PDZ_sf"/>
</dbReference>
<evidence type="ECO:0000256" key="1">
    <source>
        <dbReference type="ARBA" id="ARBA00009179"/>
    </source>
</evidence>
<dbReference type="InterPro" id="IPR004447">
    <property type="entry name" value="Peptidase_S41A"/>
</dbReference>
<feature type="region of interest" description="Disordered" evidence="6">
    <location>
        <begin position="675"/>
        <end position="699"/>
    </location>
</feature>
<evidence type="ECO:0000313" key="10">
    <source>
        <dbReference type="EMBL" id="MXV14223.1"/>
    </source>
</evidence>
<dbReference type="Gene3D" id="2.30.42.10">
    <property type="match status" value="1"/>
</dbReference>
<comment type="caution">
    <text evidence="10">The sequence shown here is derived from an EMBL/GenBank/DDBJ whole genome shotgun (WGS) entry which is preliminary data.</text>
</comment>
<keyword evidence="4 5" id="KW-0720">Serine protease</keyword>
<evidence type="ECO:0000256" key="5">
    <source>
        <dbReference type="RuleBase" id="RU004404"/>
    </source>
</evidence>
<dbReference type="GO" id="GO:0030288">
    <property type="term" value="C:outer membrane-bounded periplasmic space"/>
    <property type="evidence" value="ECO:0007669"/>
    <property type="project" value="TreeGrafter"/>
</dbReference>
<dbReference type="SUPFAM" id="SSF50156">
    <property type="entry name" value="PDZ domain-like"/>
    <property type="match status" value="1"/>
</dbReference>
<dbReference type="InterPro" id="IPR001478">
    <property type="entry name" value="PDZ"/>
</dbReference>
<evidence type="ECO:0000256" key="7">
    <source>
        <dbReference type="SAM" id="SignalP"/>
    </source>
</evidence>
<dbReference type="GO" id="GO:0004175">
    <property type="term" value="F:endopeptidase activity"/>
    <property type="evidence" value="ECO:0007669"/>
    <property type="project" value="TreeGrafter"/>
</dbReference>
<evidence type="ECO:0000256" key="3">
    <source>
        <dbReference type="ARBA" id="ARBA00022801"/>
    </source>
</evidence>
<dbReference type="InterPro" id="IPR020992">
    <property type="entry name" value="Tail_Prtase_C"/>
</dbReference>
<dbReference type="Pfam" id="PF11818">
    <property type="entry name" value="DUF3340"/>
    <property type="match status" value="1"/>
</dbReference>
<dbReference type="InterPro" id="IPR040573">
    <property type="entry name" value="TSP_N"/>
</dbReference>
<keyword evidence="7" id="KW-0732">Signal</keyword>
<dbReference type="GO" id="GO:0007165">
    <property type="term" value="P:signal transduction"/>
    <property type="evidence" value="ECO:0007669"/>
    <property type="project" value="TreeGrafter"/>
</dbReference>
<evidence type="ECO:0000259" key="8">
    <source>
        <dbReference type="SMART" id="SM00228"/>
    </source>
</evidence>
<dbReference type="CDD" id="cd07560">
    <property type="entry name" value="Peptidase_S41_CPP"/>
    <property type="match status" value="1"/>
</dbReference>
<dbReference type="SMART" id="SM00228">
    <property type="entry name" value="PDZ"/>
    <property type="match status" value="1"/>
</dbReference>
<comment type="similarity">
    <text evidence="1 5">Belongs to the peptidase S41A family.</text>
</comment>
<dbReference type="Pfam" id="PF17804">
    <property type="entry name" value="TSP_NTD"/>
    <property type="match status" value="1"/>
</dbReference>
<dbReference type="GO" id="GO:0008236">
    <property type="term" value="F:serine-type peptidase activity"/>
    <property type="evidence" value="ECO:0007669"/>
    <property type="project" value="UniProtKB-KW"/>
</dbReference>
<dbReference type="InterPro" id="IPR005151">
    <property type="entry name" value="Tail-specific_protease"/>
</dbReference>
<dbReference type="SUPFAM" id="SSF52096">
    <property type="entry name" value="ClpP/crotonase"/>
    <property type="match status" value="1"/>
</dbReference>
<evidence type="ECO:0000256" key="2">
    <source>
        <dbReference type="ARBA" id="ARBA00022670"/>
    </source>
</evidence>
<accession>A0A7K1XT89</accession>
<evidence type="ECO:0000256" key="6">
    <source>
        <dbReference type="SAM" id="MobiDB-lite"/>
    </source>
</evidence>
<dbReference type="Gene3D" id="3.90.226.10">
    <property type="entry name" value="2-enoyl-CoA Hydratase, Chain A, domain 1"/>
    <property type="match status" value="1"/>
</dbReference>
<dbReference type="AlphaFoldDB" id="A0A7K1XT89"/>
<keyword evidence="11" id="KW-1185">Reference proteome</keyword>
<dbReference type="PANTHER" id="PTHR32060">
    <property type="entry name" value="TAIL-SPECIFIC PROTEASE"/>
    <property type="match status" value="1"/>
</dbReference>
<dbReference type="GO" id="GO:0006508">
    <property type="term" value="P:proteolysis"/>
    <property type="evidence" value="ECO:0007669"/>
    <property type="project" value="UniProtKB-KW"/>
</dbReference>
<evidence type="ECO:0000259" key="9">
    <source>
        <dbReference type="SMART" id="SM00245"/>
    </source>
</evidence>
<keyword evidence="3 5" id="KW-0378">Hydrolase</keyword>
<feature type="domain" description="PDZ" evidence="8">
    <location>
        <begin position="252"/>
        <end position="330"/>
    </location>
</feature>
<feature type="chain" id="PRO_5029881226" evidence="7">
    <location>
        <begin position="28"/>
        <end position="735"/>
    </location>
</feature>
<dbReference type="NCBIfam" id="TIGR00225">
    <property type="entry name" value="prc"/>
    <property type="match status" value="1"/>
</dbReference>